<dbReference type="EMBL" id="CZQE01000362">
    <property type="protein sequence ID" value="CUS46402.1"/>
    <property type="molecule type" value="Genomic_DNA"/>
</dbReference>
<dbReference type="PANTHER" id="PTHR10334">
    <property type="entry name" value="CYSTEINE-RICH SECRETORY PROTEIN-RELATED"/>
    <property type="match status" value="1"/>
</dbReference>
<reference evidence="2" key="1">
    <citation type="submission" date="2015-10" db="EMBL/GenBank/DDBJ databases">
        <authorList>
            <person name="Gilbert D.G."/>
        </authorList>
    </citation>
    <scope>NUCLEOTIDE SEQUENCE</scope>
</reference>
<dbReference type="InterPro" id="IPR035940">
    <property type="entry name" value="CAP_sf"/>
</dbReference>
<organism evidence="2">
    <name type="scientific">hydrothermal vent metagenome</name>
    <dbReference type="NCBI Taxonomy" id="652676"/>
    <lineage>
        <taxon>unclassified sequences</taxon>
        <taxon>metagenomes</taxon>
        <taxon>ecological metagenomes</taxon>
    </lineage>
</organism>
<dbReference type="InterPro" id="IPR018244">
    <property type="entry name" value="Allrgn_V5/Tpx1_CS"/>
</dbReference>
<feature type="domain" description="SCP" evidence="1">
    <location>
        <begin position="40"/>
        <end position="180"/>
    </location>
</feature>
<dbReference type="PROSITE" id="PS01010">
    <property type="entry name" value="CRISP_2"/>
    <property type="match status" value="1"/>
</dbReference>
<protein>
    <submittedName>
        <fullName evidence="2">Pathogenesis-related protein 1C</fullName>
    </submittedName>
</protein>
<dbReference type="CDD" id="cd05382">
    <property type="entry name" value="CAP_GAPR1-like"/>
    <property type="match status" value="1"/>
</dbReference>
<dbReference type="InterPro" id="IPR001283">
    <property type="entry name" value="CRISP-related"/>
</dbReference>
<dbReference type="PROSITE" id="PS51257">
    <property type="entry name" value="PROKAR_LIPOPROTEIN"/>
    <property type="match status" value="1"/>
</dbReference>
<dbReference type="GO" id="GO:0005576">
    <property type="term" value="C:extracellular region"/>
    <property type="evidence" value="ECO:0007669"/>
    <property type="project" value="InterPro"/>
</dbReference>
<dbReference type="Gene3D" id="3.40.33.10">
    <property type="entry name" value="CAP"/>
    <property type="match status" value="1"/>
</dbReference>
<evidence type="ECO:0000259" key="1">
    <source>
        <dbReference type="SMART" id="SM00198"/>
    </source>
</evidence>
<name>A0A170PQ08_9ZZZZ</name>
<dbReference type="Pfam" id="PF00188">
    <property type="entry name" value="CAP"/>
    <property type="match status" value="1"/>
</dbReference>
<dbReference type="PRINTS" id="PR00838">
    <property type="entry name" value="V5ALLERGEN"/>
</dbReference>
<sequence>MRFLLMTLALLATGCSAAAPPQRVVEERSFSGVAPRGQALLRQAMIEAHNSARAAAGVPALAWNPALAADAERYAREMARIGKFEHAEQPMGPGRQGENLWTGTRGAYRYEEMASHWVDERRYYRRGVTPDFSTTGRWEDAAHYTQIIWRGTTEFGCATANNAKDDYLVCRYTPPGNVVGQMPT</sequence>
<accession>A0A170PQ08</accession>
<proteinExistence type="predicted"/>
<gene>
    <name evidence="2" type="ORF">MGWOODY_Smn2112</name>
</gene>
<dbReference type="SUPFAM" id="SSF55797">
    <property type="entry name" value="PR-1-like"/>
    <property type="match status" value="1"/>
</dbReference>
<dbReference type="SMART" id="SM00198">
    <property type="entry name" value="SCP"/>
    <property type="match status" value="1"/>
</dbReference>
<dbReference type="InterPro" id="IPR002413">
    <property type="entry name" value="V5_allergen-like"/>
</dbReference>
<dbReference type="InterPro" id="IPR014044">
    <property type="entry name" value="CAP_dom"/>
</dbReference>
<dbReference type="InterPro" id="IPR034113">
    <property type="entry name" value="SCP_GAPR1-like"/>
</dbReference>
<evidence type="ECO:0000313" key="2">
    <source>
        <dbReference type="EMBL" id="CUS46402.1"/>
    </source>
</evidence>
<dbReference type="AlphaFoldDB" id="A0A170PQ08"/>
<dbReference type="PRINTS" id="PR00837">
    <property type="entry name" value="V5TPXLIKE"/>
</dbReference>